<dbReference type="EMBL" id="UOGI01000109">
    <property type="protein sequence ID" value="VAX31506.1"/>
    <property type="molecule type" value="Genomic_DNA"/>
</dbReference>
<keyword evidence="1" id="KW-1133">Transmembrane helix</keyword>
<sequence>LKTGRFDAWRDMLSSLPENLSGGRLVYLGGLGFVHNLWLDIAYDAGILPMIFLLIFHVMHLRSFIVVIRANLPLLLILIIVSFAASILVGFMVEPVMQGSVAYFSATCFFFGLVRRLYNDIRLPVCINDPGSESESVMH</sequence>
<evidence type="ECO:0008006" key="3">
    <source>
        <dbReference type="Google" id="ProtNLM"/>
    </source>
</evidence>
<accession>A0A3B1CLT2</accession>
<feature type="transmembrane region" description="Helical" evidence="1">
    <location>
        <begin position="99"/>
        <end position="118"/>
    </location>
</feature>
<evidence type="ECO:0000256" key="1">
    <source>
        <dbReference type="SAM" id="Phobius"/>
    </source>
</evidence>
<protein>
    <recommendedName>
        <fullName evidence="3">O-antigen ligase domain-containing protein</fullName>
    </recommendedName>
</protein>
<keyword evidence="1" id="KW-0472">Membrane</keyword>
<dbReference type="AlphaFoldDB" id="A0A3B1CLT2"/>
<proteinExistence type="predicted"/>
<gene>
    <name evidence="2" type="ORF">MNBD_NITROSPIRAE03-1042</name>
</gene>
<reference evidence="2" key="1">
    <citation type="submission" date="2018-06" db="EMBL/GenBank/DDBJ databases">
        <authorList>
            <person name="Zhirakovskaya E."/>
        </authorList>
    </citation>
    <scope>NUCLEOTIDE SEQUENCE</scope>
</reference>
<feature type="non-terminal residue" evidence="2">
    <location>
        <position position="1"/>
    </location>
</feature>
<feature type="transmembrane region" description="Helical" evidence="1">
    <location>
        <begin position="72"/>
        <end position="93"/>
    </location>
</feature>
<keyword evidence="1" id="KW-0812">Transmembrane</keyword>
<name>A0A3B1CLT2_9ZZZZ</name>
<organism evidence="2">
    <name type="scientific">hydrothermal vent metagenome</name>
    <dbReference type="NCBI Taxonomy" id="652676"/>
    <lineage>
        <taxon>unclassified sequences</taxon>
        <taxon>metagenomes</taxon>
        <taxon>ecological metagenomes</taxon>
    </lineage>
</organism>
<evidence type="ECO:0000313" key="2">
    <source>
        <dbReference type="EMBL" id="VAX31506.1"/>
    </source>
</evidence>
<feature type="transmembrane region" description="Helical" evidence="1">
    <location>
        <begin position="41"/>
        <end position="60"/>
    </location>
</feature>